<dbReference type="Gene3D" id="3.10.450.50">
    <property type="match status" value="1"/>
</dbReference>
<keyword evidence="2" id="KW-0413">Isomerase</keyword>
<name>A0AAW8CVE2_9BURK</name>
<dbReference type="Proteomes" id="UP001242045">
    <property type="component" value="Unassembled WGS sequence"/>
</dbReference>
<dbReference type="GO" id="GO:0016853">
    <property type="term" value="F:isomerase activity"/>
    <property type="evidence" value="ECO:0007669"/>
    <property type="project" value="UniProtKB-KW"/>
</dbReference>
<dbReference type="InterPro" id="IPR032710">
    <property type="entry name" value="NTF2-like_dom_sf"/>
</dbReference>
<dbReference type="InterPro" id="IPR037401">
    <property type="entry name" value="SnoaL-like"/>
</dbReference>
<feature type="domain" description="SnoaL-like" evidence="1">
    <location>
        <begin position="20"/>
        <end position="126"/>
    </location>
</feature>
<dbReference type="PANTHER" id="PTHR41252:SF1">
    <property type="entry name" value="BLR2505 PROTEIN"/>
    <property type="match status" value="1"/>
</dbReference>
<evidence type="ECO:0000259" key="1">
    <source>
        <dbReference type="Pfam" id="PF12680"/>
    </source>
</evidence>
<reference evidence="2" key="1">
    <citation type="submission" date="2023-07" db="EMBL/GenBank/DDBJ databases">
        <title>Sorghum-associated microbial communities from plants grown in Nebraska, USA.</title>
        <authorList>
            <person name="Schachtman D."/>
        </authorList>
    </citation>
    <scope>NUCLEOTIDE SEQUENCE</scope>
    <source>
        <strain evidence="2">DS3754</strain>
    </source>
</reference>
<proteinExistence type="predicted"/>
<protein>
    <submittedName>
        <fullName evidence="2">Ketosteroid isomerase-like protein</fullName>
    </submittedName>
</protein>
<accession>A0AAW8CVE2</accession>
<evidence type="ECO:0000313" key="2">
    <source>
        <dbReference type="EMBL" id="MDP9892620.1"/>
    </source>
</evidence>
<sequence>MNTNTTIDTTTTPQHNIELVRSYFDAIAKGDFDAVGKIFADDIVWHQPGNGSLSGTHRGKEAVYALLGRFMERSGGSFRIDSVGPLMAQGDRVATPLHFSAEKPGASMAMSGVDVLRIDGGRICEVWLFSEDQAAEDAFWG</sequence>
<dbReference type="RefSeq" id="WP_307684473.1">
    <property type="nucleotide sequence ID" value="NZ_JAUSRD010000003.1"/>
</dbReference>
<gene>
    <name evidence="2" type="ORF">J2W31_001725</name>
</gene>
<evidence type="ECO:0000313" key="3">
    <source>
        <dbReference type="Proteomes" id="UP001242045"/>
    </source>
</evidence>
<organism evidence="2 3">
    <name type="scientific">Variovorax boronicumulans</name>
    <dbReference type="NCBI Taxonomy" id="436515"/>
    <lineage>
        <taxon>Bacteria</taxon>
        <taxon>Pseudomonadati</taxon>
        <taxon>Pseudomonadota</taxon>
        <taxon>Betaproteobacteria</taxon>
        <taxon>Burkholderiales</taxon>
        <taxon>Comamonadaceae</taxon>
        <taxon>Variovorax</taxon>
    </lineage>
</organism>
<dbReference type="SUPFAM" id="SSF54427">
    <property type="entry name" value="NTF2-like"/>
    <property type="match status" value="1"/>
</dbReference>
<comment type="caution">
    <text evidence="2">The sequence shown here is derived from an EMBL/GenBank/DDBJ whole genome shotgun (WGS) entry which is preliminary data.</text>
</comment>
<dbReference type="Pfam" id="PF12680">
    <property type="entry name" value="SnoaL_2"/>
    <property type="match status" value="1"/>
</dbReference>
<dbReference type="PANTHER" id="PTHR41252">
    <property type="entry name" value="BLR2505 PROTEIN"/>
    <property type="match status" value="1"/>
</dbReference>
<dbReference type="EMBL" id="JAUSRD010000003">
    <property type="protein sequence ID" value="MDP9892620.1"/>
    <property type="molecule type" value="Genomic_DNA"/>
</dbReference>
<dbReference type="AlphaFoldDB" id="A0AAW8CVE2"/>